<feature type="domain" description="DNA mismatch repair protein MutS connector" evidence="1">
    <location>
        <begin position="33"/>
        <end position="117"/>
    </location>
</feature>
<dbReference type="AlphaFoldDB" id="A0A9N9DSW9"/>
<dbReference type="Pfam" id="PF05188">
    <property type="entry name" value="MutS_II"/>
    <property type="match status" value="1"/>
</dbReference>
<dbReference type="InterPro" id="IPR007860">
    <property type="entry name" value="DNA_mmatch_repair_MutS_con_dom"/>
</dbReference>
<gene>
    <name evidence="2" type="ORF">AMORRO_LOCUS9745</name>
</gene>
<evidence type="ECO:0000313" key="2">
    <source>
        <dbReference type="EMBL" id="CAG8646220.1"/>
    </source>
</evidence>
<dbReference type="Gene3D" id="3.30.420.110">
    <property type="entry name" value="MutS, connector domain"/>
    <property type="match status" value="1"/>
</dbReference>
<proteinExistence type="predicted"/>
<dbReference type="GO" id="GO:0005524">
    <property type="term" value="F:ATP binding"/>
    <property type="evidence" value="ECO:0007669"/>
    <property type="project" value="InterPro"/>
</dbReference>
<keyword evidence="3" id="KW-1185">Reference proteome</keyword>
<sequence>MLQFNVPLLQSLLNQHSRTSAPGYTVHEKSQLFIATIIEDQGVASEVEICFIDIRTSECILSQIADSQTYVKTLHKINIYNLAEILLSVIIDEPSKLKLCKILEDNILFVTIVSIERKYFNNAT</sequence>
<reference evidence="2" key="1">
    <citation type="submission" date="2021-06" db="EMBL/GenBank/DDBJ databases">
        <authorList>
            <person name="Kallberg Y."/>
            <person name="Tangrot J."/>
            <person name="Rosling A."/>
        </authorList>
    </citation>
    <scope>NUCLEOTIDE SEQUENCE</scope>
    <source>
        <strain evidence="2">CL551</strain>
    </source>
</reference>
<comment type="caution">
    <text evidence="2">The sequence shown here is derived from an EMBL/GenBank/DDBJ whole genome shotgun (WGS) entry which is preliminary data.</text>
</comment>
<feature type="non-terminal residue" evidence="2">
    <location>
        <position position="124"/>
    </location>
</feature>
<evidence type="ECO:0000313" key="3">
    <source>
        <dbReference type="Proteomes" id="UP000789342"/>
    </source>
</evidence>
<dbReference type="OrthoDB" id="276261at2759"/>
<protein>
    <submittedName>
        <fullName evidence="2">1598_t:CDS:1</fullName>
    </submittedName>
</protein>
<dbReference type="GO" id="GO:0006298">
    <property type="term" value="P:mismatch repair"/>
    <property type="evidence" value="ECO:0007669"/>
    <property type="project" value="InterPro"/>
</dbReference>
<organism evidence="2 3">
    <name type="scientific">Acaulospora morrowiae</name>
    <dbReference type="NCBI Taxonomy" id="94023"/>
    <lineage>
        <taxon>Eukaryota</taxon>
        <taxon>Fungi</taxon>
        <taxon>Fungi incertae sedis</taxon>
        <taxon>Mucoromycota</taxon>
        <taxon>Glomeromycotina</taxon>
        <taxon>Glomeromycetes</taxon>
        <taxon>Diversisporales</taxon>
        <taxon>Acaulosporaceae</taxon>
        <taxon>Acaulospora</taxon>
    </lineage>
</organism>
<dbReference type="GO" id="GO:0030983">
    <property type="term" value="F:mismatched DNA binding"/>
    <property type="evidence" value="ECO:0007669"/>
    <property type="project" value="InterPro"/>
</dbReference>
<dbReference type="InterPro" id="IPR036678">
    <property type="entry name" value="MutS_con_dom_sf"/>
</dbReference>
<dbReference type="Proteomes" id="UP000789342">
    <property type="component" value="Unassembled WGS sequence"/>
</dbReference>
<dbReference type="EMBL" id="CAJVPV010009917">
    <property type="protein sequence ID" value="CAG8646220.1"/>
    <property type="molecule type" value="Genomic_DNA"/>
</dbReference>
<name>A0A9N9DSW9_9GLOM</name>
<accession>A0A9N9DSW9</accession>
<evidence type="ECO:0000259" key="1">
    <source>
        <dbReference type="Pfam" id="PF05188"/>
    </source>
</evidence>